<dbReference type="GO" id="GO:0009306">
    <property type="term" value="P:protein secretion"/>
    <property type="evidence" value="ECO:0007669"/>
    <property type="project" value="InterPro"/>
</dbReference>
<keyword evidence="1" id="KW-0969">Cilium</keyword>
<name>A0A520X9X7_9DELT</name>
<dbReference type="InterPro" id="IPR029025">
    <property type="entry name" value="T3SS_substrate_exporter_C"/>
</dbReference>
<dbReference type="InterPro" id="IPR006135">
    <property type="entry name" value="T3SS_substrate_exporter"/>
</dbReference>
<keyword evidence="1" id="KW-0282">Flagellum</keyword>
<dbReference type="PANTHER" id="PTHR30531">
    <property type="entry name" value="FLAGELLAR BIOSYNTHETIC PROTEIN FLHB"/>
    <property type="match status" value="1"/>
</dbReference>
<evidence type="ECO:0000313" key="2">
    <source>
        <dbReference type="Proteomes" id="UP000322454"/>
    </source>
</evidence>
<dbReference type="EMBL" id="SHMQ01000025">
    <property type="protein sequence ID" value="RZV38020.1"/>
    <property type="molecule type" value="Genomic_DNA"/>
</dbReference>
<dbReference type="AlphaFoldDB" id="A0A520X9X7"/>
<dbReference type="SUPFAM" id="SSF160544">
    <property type="entry name" value="EscU C-terminal domain-like"/>
    <property type="match status" value="1"/>
</dbReference>
<sequence>MKEFKKNKKAAALKYDPIKNGAPVLVAKGRGEFAEKILEIAKKENIPITQNDALADILDGLDIYQEIPPELYKAIANIFAFLYKLDDKISLR</sequence>
<evidence type="ECO:0000313" key="1">
    <source>
        <dbReference type="EMBL" id="RZV38020.1"/>
    </source>
</evidence>
<keyword evidence="1" id="KW-0966">Cell projection</keyword>
<accession>A0A520X9X7</accession>
<gene>
    <name evidence="1" type="ORF">EVJ48_07830</name>
</gene>
<dbReference type="Proteomes" id="UP000322454">
    <property type="component" value="Unassembled WGS sequence"/>
</dbReference>
<dbReference type="Gene3D" id="3.40.1690.10">
    <property type="entry name" value="secretion proteins EscU"/>
    <property type="match status" value="1"/>
</dbReference>
<dbReference type="Pfam" id="PF01312">
    <property type="entry name" value="Bac_export_2"/>
    <property type="match status" value="1"/>
</dbReference>
<comment type="caution">
    <text evidence="1">The sequence shown here is derived from an EMBL/GenBank/DDBJ whole genome shotgun (WGS) entry which is preliminary data.</text>
</comment>
<dbReference type="GO" id="GO:0005886">
    <property type="term" value="C:plasma membrane"/>
    <property type="evidence" value="ECO:0007669"/>
    <property type="project" value="TreeGrafter"/>
</dbReference>
<dbReference type="PANTHER" id="PTHR30531:SF12">
    <property type="entry name" value="FLAGELLAR BIOSYNTHETIC PROTEIN FLHB"/>
    <property type="match status" value="1"/>
</dbReference>
<organism evidence="1 2">
    <name type="scientific">Candidatus Acidulodesulfobacterium acidiphilum</name>
    <dbReference type="NCBI Taxonomy" id="2597224"/>
    <lineage>
        <taxon>Bacteria</taxon>
        <taxon>Deltaproteobacteria</taxon>
        <taxon>Candidatus Acidulodesulfobacterales</taxon>
        <taxon>Candidatus Acidulodesulfobacterium</taxon>
    </lineage>
</organism>
<proteinExistence type="predicted"/>
<reference evidence="1 2" key="1">
    <citation type="submission" date="2019-01" db="EMBL/GenBank/DDBJ databases">
        <title>Insights into ecological role of a new deltaproteobacterial order Candidatus Sinidesulfobacterales (Sva0485) by metagenomics and metatranscriptomics.</title>
        <authorList>
            <person name="Tan S."/>
            <person name="Liu J."/>
            <person name="Fang Y."/>
            <person name="Hedlund B."/>
            <person name="Lian Z.-H."/>
            <person name="Huang L.-Y."/>
            <person name="Li J.-T."/>
            <person name="Huang L.-N."/>
            <person name="Li W.-J."/>
            <person name="Jiang H.-C."/>
            <person name="Dong H.-L."/>
            <person name="Shu W.-S."/>
        </authorList>
    </citation>
    <scope>NUCLEOTIDE SEQUENCE [LARGE SCALE GENOMIC DNA]</scope>
    <source>
        <strain evidence="1">AP4</strain>
    </source>
</reference>
<protein>
    <submittedName>
        <fullName evidence="1">Flagellar biosynthesis protein FlhB</fullName>
    </submittedName>
</protein>